<dbReference type="eggNOG" id="ENOG5034AU4">
    <property type="taxonomic scope" value="Bacteria"/>
</dbReference>
<dbReference type="EMBL" id="AM260480">
    <property type="protein sequence ID" value="CAJ96443.1"/>
    <property type="molecule type" value="Genomic_DNA"/>
</dbReference>
<sequence>MQETIMWKLAGALLVSASMALAGCTAAGAVAGGVAGHELTDGSAAGTIGGAVVGGVIGHELGK</sequence>
<dbReference type="Proteomes" id="UP000008210">
    <property type="component" value="Chromosome 2"/>
</dbReference>
<accession>Q0K0N1</accession>
<gene>
    <name evidence="3" type="ordered locus">H16_B1658</name>
</gene>
<dbReference type="AlphaFoldDB" id="Q0K0N1"/>
<dbReference type="GO" id="GO:0019867">
    <property type="term" value="C:outer membrane"/>
    <property type="evidence" value="ECO:0007669"/>
    <property type="project" value="InterPro"/>
</dbReference>
<dbReference type="InterPro" id="IPR008816">
    <property type="entry name" value="Gly_zipper_2TM_dom"/>
</dbReference>
<proteinExistence type="predicted"/>
<reference evidence="3 4" key="1">
    <citation type="journal article" date="2006" name="Nat. Biotechnol.">
        <title>Genome sequence of the bioplastic-producing 'Knallgas' bacterium Ralstonia eutropha H16.</title>
        <authorList>
            <person name="Pohlmann A."/>
            <person name="Fricke W.F."/>
            <person name="Reinecke F."/>
            <person name="Kusian B."/>
            <person name="Liesegang H."/>
            <person name="Cramm R."/>
            <person name="Eitinger T."/>
            <person name="Ewering C."/>
            <person name="Potter M."/>
            <person name="Schwartz E."/>
            <person name="Strittmatter A."/>
            <person name="Voss I."/>
            <person name="Gottschalk G."/>
            <person name="Steinbuechel A."/>
            <person name="Friedrich B."/>
            <person name="Bowien B."/>
        </authorList>
    </citation>
    <scope>NUCLEOTIDE SEQUENCE [LARGE SCALE GENOMIC DNA]</scope>
    <source>
        <strain evidence="4">ATCC 17699 / DSM 428 / KCTC 22496 / NCIMB 10442 / H16 / Stanier 337</strain>
    </source>
</reference>
<name>Q0K0N1_CUPNH</name>
<organism evidence="3 4">
    <name type="scientific">Cupriavidus necator (strain ATCC 17699 / DSM 428 / KCTC 22496 / NCIMB 10442 / H16 / Stanier 337)</name>
    <name type="common">Ralstonia eutropha</name>
    <dbReference type="NCBI Taxonomy" id="381666"/>
    <lineage>
        <taxon>Bacteria</taxon>
        <taxon>Pseudomonadati</taxon>
        <taxon>Pseudomonadota</taxon>
        <taxon>Betaproteobacteria</taxon>
        <taxon>Burkholderiales</taxon>
        <taxon>Burkholderiaceae</taxon>
        <taxon>Cupriavidus</taxon>
    </lineage>
</organism>
<evidence type="ECO:0000313" key="3">
    <source>
        <dbReference type="EMBL" id="CAJ96443.1"/>
    </source>
</evidence>
<evidence type="ECO:0000256" key="1">
    <source>
        <dbReference type="SAM" id="SignalP"/>
    </source>
</evidence>
<keyword evidence="4" id="KW-1185">Reference proteome</keyword>
<keyword evidence="1" id="KW-0732">Signal</keyword>
<feature type="signal peptide" evidence="1">
    <location>
        <begin position="1"/>
        <end position="22"/>
    </location>
</feature>
<dbReference type="KEGG" id="reh:H16_B1658"/>
<feature type="chain" id="PRO_5004174793" description="Glycine zipper 2TM domain-containing protein" evidence="1">
    <location>
        <begin position="23"/>
        <end position="63"/>
    </location>
</feature>
<dbReference type="HOGENOM" id="CLU_158447_4_1_4"/>
<protein>
    <recommendedName>
        <fullName evidence="2">Glycine zipper 2TM domain-containing protein</fullName>
    </recommendedName>
</protein>
<evidence type="ECO:0000313" key="4">
    <source>
        <dbReference type="Proteomes" id="UP000008210"/>
    </source>
</evidence>
<feature type="domain" description="Glycine zipper 2TM" evidence="2">
    <location>
        <begin position="25"/>
        <end position="62"/>
    </location>
</feature>
<evidence type="ECO:0000259" key="2">
    <source>
        <dbReference type="Pfam" id="PF05433"/>
    </source>
</evidence>
<dbReference type="Pfam" id="PF05433">
    <property type="entry name" value="Rick_17kDa_Anti"/>
    <property type="match status" value="1"/>
</dbReference>